<evidence type="ECO:0000313" key="2">
    <source>
        <dbReference type="EMBL" id="TXS92113.1"/>
    </source>
</evidence>
<dbReference type="SUPFAM" id="SSF56281">
    <property type="entry name" value="Metallo-hydrolase/oxidoreductase"/>
    <property type="match status" value="1"/>
</dbReference>
<dbReference type="InterPro" id="IPR052533">
    <property type="entry name" value="WalJ/YycJ-like"/>
</dbReference>
<sequence>MRFASLGSGSKGNATLVSAGGSLLLVDCGFSVREAERRLAPLGVSATDIDAILVTHEHSDHCAGVARLSRRHQIPVYLTHGTLGSGRIDACHSVHPIHSEEPFRIGAIDVQPVAVPHDAREPCQYRFSCAGRTLGVLTDLGSITPHVVRHYRGCDGLVLEFNHDLTMLQGGSYPPSLKRRVAGDWGHLNNHQAAALLQEIGIADLHYLVVAHISENNNCRERAEEALVSVYGALDERVVWADQQGGFGWLELPQSDGA</sequence>
<reference evidence="2 3" key="1">
    <citation type="submission" date="2019-08" db="EMBL/GenBank/DDBJ databases">
        <title>Parahaliea maris sp. nov., isolated from the surface seawater.</title>
        <authorList>
            <person name="Liu Y."/>
        </authorList>
    </citation>
    <scope>NUCLEOTIDE SEQUENCE [LARGE SCALE GENOMIC DNA]</scope>
    <source>
        <strain evidence="2 3">HSLHS9</strain>
    </source>
</reference>
<organism evidence="2 3">
    <name type="scientific">Parahaliea maris</name>
    <dbReference type="NCBI Taxonomy" id="2716870"/>
    <lineage>
        <taxon>Bacteria</taxon>
        <taxon>Pseudomonadati</taxon>
        <taxon>Pseudomonadota</taxon>
        <taxon>Gammaproteobacteria</taxon>
        <taxon>Cellvibrionales</taxon>
        <taxon>Halieaceae</taxon>
        <taxon>Parahaliea</taxon>
    </lineage>
</organism>
<dbReference type="EMBL" id="VRZA01000005">
    <property type="protein sequence ID" value="TXS92113.1"/>
    <property type="molecule type" value="Genomic_DNA"/>
</dbReference>
<keyword evidence="2" id="KW-0378">Hydrolase</keyword>
<evidence type="ECO:0000313" key="3">
    <source>
        <dbReference type="Proteomes" id="UP000321039"/>
    </source>
</evidence>
<dbReference type="PANTHER" id="PTHR47619">
    <property type="entry name" value="METALLO-HYDROLASE YYCJ-RELATED"/>
    <property type="match status" value="1"/>
</dbReference>
<dbReference type="Pfam" id="PF12706">
    <property type="entry name" value="Lactamase_B_2"/>
    <property type="match status" value="1"/>
</dbReference>
<feature type="domain" description="Metallo-beta-lactamase" evidence="1">
    <location>
        <begin position="11"/>
        <end position="185"/>
    </location>
</feature>
<dbReference type="InterPro" id="IPR001279">
    <property type="entry name" value="Metallo-B-lactamas"/>
</dbReference>
<gene>
    <name evidence="2" type="ORF">FV139_15440</name>
</gene>
<keyword evidence="3" id="KW-1185">Reference proteome</keyword>
<dbReference type="Proteomes" id="UP000321039">
    <property type="component" value="Unassembled WGS sequence"/>
</dbReference>
<dbReference type="RefSeq" id="WP_148069352.1">
    <property type="nucleotide sequence ID" value="NZ_VRZA01000005.1"/>
</dbReference>
<accession>A0A5C8ZUD0</accession>
<dbReference type="Gene3D" id="3.60.15.10">
    <property type="entry name" value="Ribonuclease Z/Hydroxyacylglutathione hydrolase-like"/>
    <property type="match status" value="1"/>
</dbReference>
<dbReference type="GO" id="GO:0016787">
    <property type="term" value="F:hydrolase activity"/>
    <property type="evidence" value="ECO:0007669"/>
    <property type="project" value="UniProtKB-KW"/>
</dbReference>
<dbReference type="PANTHER" id="PTHR47619:SF1">
    <property type="entry name" value="EXODEOXYRIBONUCLEASE WALJ"/>
    <property type="match status" value="1"/>
</dbReference>
<dbReference type="AlphaFoldDB" id="A0A5C8ZUD0"/>
<comment type="caution">
    <text evidence="2">The sequence shown here is derived from an EMBL/GenBank/DDBJ whole genome shotgun (WGS) entry which is preliminary data.</text>
</comment>
<protein>
    <submittedName>
        <fullName evidence="2">MBL fold metallo-hydrolase</fullName>
    </submittedName>
</protein>
<dbReference type="InterPro" id="IPR036866">
    <property type="entry name" value="RibonucZ/Hydroxyglut_hydro"/>
</dbReference>
<name>A0A5C8ZUD0_9GAMM</name>
<dbReference type="SMART" id="SM00849">
    <property type="entry name" value="Lactamase_B"/>
    <property type="match status" value="1"/>
</dbReference>
<evidence type="ECO:0000259" key="1">
    <source>
        <dbReference type="SMART" id="SM00849"/>
    </source>
</evidence>
<proteinExistence type="predicted"/>